<dbReference type="InterPro" id="IPR015424">
    <property type="entry name" value="PyrdxlP-dep_Trfase"/>
</dbReference>
<dbReference type="Gene3D" id="3.40.640.10">
    <property type="entry name" value="Type I PLP-dependent aspartate aminotransferase-like (Major domain)"/>
    <property type="match status" value="1"/>
</dbReference>
<dbReference type="RefSeq" id="WP_107000052.1">
    <property type="nucleotide sequence ID" value="NZ_DBFBUD010000077.1"/>
</dbReference>
<keyword evidence="4" id="KW-0808">Transferase</keyword>
<sequence length="403" mass="44230">MTDYKKDFPLLAGSDIAYLDNAATAQRPEAVLKAVEDFYTKKNANPLRGLYELGIEATEAYEAARERVREFINAGKTSEVVFTRNSTESLNLIAYSYGLTSLKAGDEILISIDNHHSNILPWQMVSRQTGAKLVYLECQPDGSYRDEDMEALVTEKTKIAAMPQISNVLGRRNPVEKLTKLVHEKGGVIVIDAAQSAPHIPVDVQALDADFLVFSGHKLMAPMGIGVLYGKETLLDAMPPFLTGGEMIDSVSRESAVFAELPHKFEAGTVNGGGAVGLQAAIDYLMNVGFDEVRKREELLTTRAMTAMQQIPGVHIQGSDKPEEHNGIISFTVDGVHPHDIASILDAANVNVRAGHHCAQPLLKHLGVFATARASFAFYNTEEDIDRFVQNLKEIRRKMGYGE</sequence>
<feature type="domain" description="Aminotransferase class V" evidence="7">
    <location>
        <begin position="18"/>
        <end position="388"/>
    </location>
</feature>
<evidence type="ECO:0000256" key="1">
    <source>
        <dbReference type="ARBA" id="ARBA00001933"/>
    </source>
</evidence>
<dbReference type="InterPro" id="IPR016454">
    <property type="entry name" value="Cysteine_dSase"/>
</dbReference>
<evidence type="ECO:0000313" key="9">
    <source>
        <dbReference type="Proteomes" id="UP000241048"/>
    </source>
</evidence>
<dbReference type="Pfam" id="PF00266">
    <property type="entry name" value="Aminotran_5"/>
    <property type="match status" value="1"/>
</dbReference>
<proteinExistence type="inferred from homology"/>
<dbReference type="PANTHER" id="PTHR43586:SF8">
    <property type="entry name" value="CYSTEINE DESULFURASE 1, CHLOROPLASTIC"/>
    <property type="match status" value="1"/>
</dbReference>
<protein>
    <recommendedName>
        <fullName evidence="3">cysteine desulfurase</fullName>
        <ecNumber evidence="3">2.8.1.7</ecNumber>
    </recommendedName>
</protein>
<dbReference type="GO" id="GO:0030170">
    <property type="term" value="F:pyridoxal phosphate binding"/>
    <property type="evidence" value="ECO:0007669"/>
    <property type="project" value="InterPro"/>
</dbReference>
<gene>
    <name evidence="8" type="ORF">C7U56_02840</name>
</gene>
<evidence type="ECO:0000313" key="8">
    <source>
        <dbReference type="EMBL" id="PST38885.1"/>
    </source>
</evidence>
<dbReference type="SUPFAM" id="SSF53383">
    <property type="entry name" value="PLP-dependent transferases"/>
    <property type="match status" value="1"/>
</dbReference>
<evidence type="ECO:0000259" key="7">
    <source>
        <dbReference type="Pfam" id="PF00266"/>
    </source>
</evidence>
<reference evidence="8 9" key="1">
    <citation type="submission" date="2018-03" db="EMBL/GenBank/DDBJ databases">
        <title>Lachnoclostridium SNUG30386 gen.nov., sp.nov., isolated from human faeces.</title>
        <authorList>
            <person name="Seo B."/>
            <person name="Jeon K."/>
            <person name="Ko G."/>
        </authorList>
    </citation>
    <scope>NUCLEOTIDE SEQUENCE [LARGE SCALE GENOMIC DNA]</scope>
    <source>
        <strain evidence="8 9">SNUG30386</strain>
    </source>
</reference>
<dbReference type="GO" id="GO:0006534">
    <property type="term" value="P:cysteine metabolic process"/>
    <property type="evidence" value="ECO:0007669"/>
    <property type="project" value="InterPro"/>
</dbReference>
<dbReference type="PANTHER" id="PTHR43586">
    <property type="entry name" value="CYSTEINE DESULFURASE"/>
    <property type="match status" value="1"/>
</dbReference>
<dbReference type="Gene3D" id="3.90.1150.10">
    <property type="entry name" value="Aspartate Aminotransferase, domain 1"/>
    <property type="match status" value="1"/>
</dbReference>
<dbReference type="AlphaFoldDB" id="A0A2T3FUC4"/>
<comment type="similarity">
    <text evidence="2">Belongs to the class-V pyridoxal-phosphate-dependent aminotransferase family. Csd subfamily.</text>
</comment>
<dbReference type="InterPro" id="IPR015421">
    <property type="entry name" value="PyrdxlP-dep_Trfase_major"/>
</dbReference>
<evidence type="ECO:0000256" key="5">
    <source>
        <dbReference type="ARBA" id="ARBA00022898"/>
    </source>
</evidence>
<comment type="cofactor">
    <cofactor evidence="1">
        <name>pyridoxal 5'-phosphate</name>
        <dbReference type="ChEBI" id="CHEBI:597326"/>
    </cofactor>
</comment>
<dbReference type="EC" id="2.8.1.7" evidence="3"/>
<evidence type="ECO:0000256" key="3">
    <source>
        <dbReference type="ARBA" id="ARBA00012239"/>
    </source>
</evidence>
<dbReference type="Proteomes" id="UP000241048">
    <property type="component" value="Unassembled WGS sequence"/>
</dbReference>
<keyword evidence="9" id="KW-1185">Reference proteome</keyword>
<dbReference type="NCBIfam" id="TIGR01979">
    <property type="entry name" value="sufS"/>
    <property type="match status" value="1"/>
</dbReference>
<name>A0A2T3FUC4_9CLOT</name>
<dbReference type="PIRSF" id="PIRSF005572">
    <property type="entry name" value="NifS"/>
    <property type="match status" value="1"/>
</dbReference>
<dbReference type="InterPro" id="IPR000192">
    <property type="entry name" value="Aminotrans_V_dom"/>
</dbReference>
<accession>A0A2T3FUC4</accession>
<evidence type="ECO:0000256" key="4">
    <source>
        <dbReference type="ARBA" id="ARBA00022679"/>
    </source>
</evidence>
<evidence type="ECO:0000256" key="2">
    <source>
        <dbReference type="ARBA" id="ARBA00010447"/>
    </source>
</evidence>
<comment type="catalytic activity">
    <reaction evidence="6">
        <text>(sulfur carrier)-H + L-cysteine = (sulfur carrier)-SH + L-alanine</text>
        <dbReference type="Rhea" id="RHEA:43892"/>
        <dbReference type="Rhea" id="RHEA-COMP:14737"/>
        <dbReference type="Rhea" id="RHEA-COMP:14739"/>
        <dbReference type="ChEBI" id="CHEBI:29917"/>
        <dbReference type="ChEBI" id="CHEBI:35235"/>
        <dbReference type="ChEBI" id="CHEBI:57972"/>
        <dbReference type="ChEBI" id="CHEBI:64428"/>
        <dbReference type="EC" id="2.8.1.7"/>
    </reaction>
</comment>
<keyword evidence="5" id="KW-0663">Pyridoxal phosphate</keyword>
<dbReference type="CDD" id="cd06453">
    <property type="entry name" value="SufS_like"/>
    <property type="match status" value="1"/>
</dbReference>
<dbReference type="InterPro" id="IPR010970">
    <property type="entry name" value="Cys_dSase_SufS"/>
</dbReference>
<dbReference type="GO" id="GO:0031071">
    <property type="term" value="F:cysteine desulfurase activity"/>
    <property type="evidence" value="ECO:0007669"/>
    <property type="project" value="UniProtKB-EC"/>
</dbReference>
<dbReference type="EMBL" id="PYLO01000001">
    <property type="protein sequence ID" value="PST38885.1"/>
    <property type="molecule type" value="Genomic_DNA"/>
</dbReference>
<organism evidence="8 9">
    <name type="scientific">Clostridium fessum</name>
    <dbReference type="NCBI Taxonomy" id="2126740"/>
    <lineage>
        <taxon>Bacteria</taxon>
        <taxon>Bacillati</taxon>
        <taxon>Bacillota</taxon>
        <taxon>Clostridia</taxon>
        <taxon>Eubacteriales</taxon>
        <taxon>Clostridiaceae</taxon>
        <taxon>Clostridium</taxon>
    </lineage>
</organism>
<evidence type="ECO:0000256" key="6">
    <source>
        <dbReference type="ARBA" id="ARBA00050776"/>
    </source>
</evidence>
<dbReference type="InterPro" id="IPR015422">
    <property type="entry name" value="PyrdxlP-dep_Trfase_small"/>
</dbReference>
<comment type="caution">
    <text evidence="8">The sequence shown here is derived from an EMBL/GenBank/DDBJ whole genome shotgun (WGS) entry which is preliminary data.</text>
</comment>